<evidence type="ECO:0000313" key="2">
    <source>
        <dbReference type="EMBL" id="MCB5195332.1"/>
    </source>
</evidence>
<protein>
    <submittedName>
        <fullName evidence="2">Beta-ketoacyl synthase chain length factor</fullName>
    </submittedName>
</protein>
<evidence type="ECO:0000313" key="3">
    <source>
        <dbReference type="Proteomes" id="UP001198034"/>
    </source>
</evidence>
<sequence length="225" mass="24894">MLSPYWSIQIHLSRLSSWHETRNDKPKLDFIAPLQRRRLSPLARINLQLAHDTHPEQTALRCVFASRHGEIAQTTQMLQALANHELLSPARFSHSVHNAIQGLWSIQAQQTAECSAISAGIDTLAMGVLEAATLLADQANPAVLLMCTDEAVPAIFRPDASESTIPFALAMLIDGQAANLKLSAIPQSHALTADPTHLDFLQWWHSHAPQLITAGARCNWLWTRL</sequence>
<reference evidence="2 3" key="1">
    <citation type="submission" date="2021-10" db="EMBL/GenBank/DDBJ databases">
        <authorList>
            <person name="Chen M."/>
        </authorList>
    </citation>
    <scope>NUCLEOTIDE SEQUENCE [LARGE SCALE GENOMIC DNA]</scope>
    <source>
        <strain evidence="2 3">H3-26</strain>
    </source>
</reference>
<dbReference type="Proteomes" id="UP001198034">
    <property type="component" value="Unassembled WGS sequence"/>
</dbReference>
<dbReference type="EMBL" id="JAJAWG010000001">
    <property type="protein sequence ID" value="MCB5195332.1"/>
    <property type="molecule type" value="Genomic_DNA"/>
</dbReference>
<dbReference type="Pfam" id="PF13723">
    <property type="entry name" value="Ketoacyl-synt_2"/>
    <property type="match status" value="1"/>
</dbReference>
<gene>
    <name evidence="2" type="ORF">LG219_03375</name>
</gene>
<keyword evidence="3" id="KW-1185">Reference proteome</keyword>
<dbReference type="InterPro" id="IPR014030">
    <property type="entry name" value="Ketoacyl_synth_N"/>
</dbReference>
<name>A0ABS8BHY8_9NEIS</name>
<feature type="domain" description="Beta-ketoacyl synthase-like N-terminal" evidence="1">
    <location>
        <begin position="19"/>
        <end position="222"/>
    </location>
</feature>
<proteinExistence type="predicted"/>
<evidence type="ECO:0000259" key="1">
    <source>
        <dbReference type="Pfam" id="PF13723"/>
    </source>
</evidence>
<accession>A0ABS8BHY8</accession>
<dbReference type="RefSeq" id="WP_226763125.1">
    <property type="nucleotide sequence ID" value="NZ_JAJAWG010000001.1"/>
</dbReference>
<comment type="caution">
    <text evidence="2">The sequence shown here is derived from an EMBL/GenBank/DDBJ whole genome shotgun (WGS) entry which is preliminary data.</text>
</comment>
<organism evidence="2 3">
    <name type="scientific">Deefgea salmonis</name>
    <dbReference type="NCBI Taxonomy" id="2875502"/>
    <lineage>
        <taxon>Bacteria</taxon>
        <taxon>Pseudomonadati</taxon>
        <taxon>Pseudomonadota</taxon>
        <taxon>Betaproteobacteria</taxon>
        <taxon>Neisseriales</taxon>
        <taxon>Chitinibacteraceae</taxon>
        <taxon>Deefgea</taxon>
    </lineage>
</organism>